<evidence type="ECO:0000259" key="3">
    <source>
        <dbReference type="PROSITE" id="PS51186"/>
    </source>
</evidence>
<dbReference type="Pfam" id="PF00583">
    <property type="entry name" value="Acetyltransf_1"/>
    <property type="match status" value="1"/>
</dbReference>
<feature type="domain" description="N-acetyltransferase" evidence="3">
    <location>
        <begin position="12"/>
        <end position="162"/>
    </location>
</feature>
<organism evidence="4 5">
    <name type="scientific">Hirsutella minnesotensis 3608</name>
    <dbReference type="NCBI Taxonomy" id="1043627"/>
    <lineage>
        <taxon>Eukaryota</taxon>
        <taxon>Fungi</taxon>
        <taxon>Dikarya</taxon>
        <taxon>Ascomycota</taxon>
        <taxon>Pezizomycotina</taxon>
        <taxon>Sordariomycetes</taxon>
        <taxon>Hypocreomycetidae</taxon>
        <taxon>Hypocreales</taxon>
        <taxon>Ophiocordycipitaceae</taxon>
        <taxon>Hirsutella</taxon>
    </lineage>
</organism>
<name>A0A0F7ZK50_9HYPO</name>
<protein>
    <recommendedName>
        <fullName evidence="3">N-acetyltransferase domain-containing protein</fullName>
    </recommendedName>
</protein>
<dbReference type="PANTHER" id="PTHR43877:SF2">
    <property type="entry name" value="AMINOALKYLPHOSPHONATE N-ACETYLTRANSFERASE-RELATED"/>
    <property type="match status" value="1"/>
</dbReference>
<sequence length="175" mass="19020">MAARAQTAAESTTLTLAGANDISAIEAIVHAAYVKYVERIGKPPAPMVADYRELVDMGQVYALRSNADGRLVGSIVLEKTASRCLQIGNVVVDPAEQGRGYGRVLLEHAEREARAEGLTALTLYTNVKMWENFGLYAKLGFVEVERRAEAGYERVYFCKALPDGDEASGSYQGQV</sequence>
<gene>
    <name evidence="4" type="ORF">HIM_05707</name>
</gene>
<keyword evidence="2" id="KW-0012">Acyltransferase</keyword>
<dbReference type="SUPFAM" id="SSF55729">
    <property type="entry name" value="Acyl-CoA N-acyltransferases (Nat)"/>
    <property type="match status" value="1"/>
</dbReference>
<dbReference type="Gene3D" id="3.40.630.30">
    <property type="match status" value="1"/>
</dbReference>
<dbReference type="AlphaFoldDB" id="A0A0F7ZK50"/>
<keyword evidence="5" id="KW-1185">Reference proteome</keyword>
<dbReference type="OrthoDB" id="329272at2759"/>
<dbReference type="EMBL" id="KQ030521">
    <property type="protein sequence ID" value="KJZ74976.1"/>
    <property type="molecule type" value="Genomic_DNA"/>
</dbReference>
<dbReference type="PANTHER" id="PTHR43877">
    <property type="entry name" value="AMINOALKYLPHOSPHONATE N-ACETYLTRANSFERASE-RELATED-RELATED"/>
    <property type="match status" value="1"/>
</dbReference>
<dbReference type="GO" id="GO:0016747">
    <property type="term" value="F:acyltransferase activity, transferring groups other than amino-acyl groups"/>
    <property type="evidence" value="ECO:0007669"/>
    <property type="project" value="InterPro"/>
</dbReference>
<dbReference type="InterPro" id="IPR050832">
    <property type="entry name" value="Bact_Acetyltransf"/>
</dbReference>
<evidence type="ECO:0000256" key="2">
    <source>
        <dbReference type="ARBA" id="ARBA00023315"/>
    </source>
</evidence>
<evidence type="ECO:0000313" key="5">
    <source>
        <dbReference type="Proteomes" id="UP000054481"/>
    </source>
</evidence>
<reference evidence="4 5" key="1">
    <citation type="journal article" date="2014" name="Genome Biol. Evol.">
        <title>Comparative genomics and transcriptomics analyses reveal divergent lifestyle features of nematode endoparasitic fungus Hirsutella minnesotensis.</title>
        <authorList>
            <person name="Lai Y."/>
            <person name="Liu K."/>
            <person name="Zhang X."/>
            <person name="Zhang X."/>
            <person name="Li K."/>
            <person name="Wang N."/>
            <person name="Shu C."/>
            <person name="Wu Y."/>
            <person name="Wang C."/>
            <person name="Bushley K.E."/>
            <person name="Xiang M."/>
            <person name="Liu X."/>
        </authorList>
    </citation>
    <scope>NUCLEOTIDE SEQUENCE [LARGE SCALE GENOMIC DNA]</scope>
    <source>
        <strain evidence="4 5">3608</strain>
    </source>
</reference>
<dbReference type="CDD" id="cd04301">
    <property type="entry name" value="NAT_SF"/>
    <property type="match status" value="1"/>
</dbReference>
<proteinExistence type="predicted"/>
<accession>A0A0F7ZK50</accession>
<evidence type="ECO:0000256" key="1">
    <source>
        <dbReference type="ARBA" id="ARBA00022679"/>
    </source>
</evidence>
<evidence type="ECO:0000313" key="4">
    <source>
        <dbReference type="EMBL" id="KJZ74976.1"/>
    </source>
</evidence>
<keyword evidence="1" id="KW-0808">Transferase</keyword>
<dbReference type="Proteomes" id="UP000054481">
    <property type="component" value="Unassembled WGS sequence"/>
</dbReference>
<dbReference type="InterPro" id="IPR016181">
    <property type="entry name" value="Acyl_CoA_acyltransferase"/>
</dbReference>
<dbReference type="InterPro" id="IPR000182">
    <property type="entry name" value="GNAT_dom"/>
</dbReference>
<dbReference type="PROSITE" id="PS51186">
    <property type="entry name" value="GNAT"/>
    <property type="match status" value="1"/>
</dbReference>